<sequence>MFTTITLKFDDRSSLTLQTLLSHVKNSYQDLIAHYVYTAGQNEEKVDIHCEGPWYEEIDREIDENLATWIAKFKIKFQLE</sequence>
<dbReference type="EMBL" id="MN549361">
    <property type="protein sequence ID" value="QGZ14303.1"/>
    <property type="molecule type" value="Genomic_DNA"/>
</dbReference>
<accession>A0A6B9J3C5</accession>
<dbReference type="Proteomes" id="UP000433502">
    <property type="component" value="Segment"/>
</dbReference>
<gene>
    <name evidence="1" type="ORF">RL2RES_166</name>
</gene>
<protein>
    <submittedName>
        <fullName evidence="1">Uncharacterized protein</fullName>
    </submittedName>
</protein>
<evidence type="ECO:0000313" key="1">
    <source>
        <dbReference type="EMBL" id="QGZ14303.1"/>
    </source>
</evidence>
<keyword evidence="2" id="KW-1185">Reference proteome</keyword>
<evidence type="ECO:0000313" key="2">
    <source>
        <dbReference type="Proteomes" id="UP000433502"/>
    </source>
</evidence>
<reference evidence="1 2" key="1">
    <citation type="submission" date="2019-10" db="EMBL/GenBank/DDBJ databases">
        <title>Complete genome sequence of bacteriophage vB_RLeM_RL2RES.</title>
        <authorList>
            <person name="Gunathilake D."/>
            <person name="Bhat S."/>
            <person name="Yost C.K."/>
            <person name="Hynes M.F."/>
        </authorList>
    </citation>
    <scope>NUCLEOTIDE SEQUENCE [LARGE SCALE GENOMIC DNA]</scope>
</reference>
<organism evidence="1 2">
    <name type="scientific">Rhizobium phage RL2RES</name>
    <dbReference type="NCBI Taxonomy" id="103371"/>
    <lineage>
        <taxon>Viruses</taxon>
        <taxon>Duplodnaviria</taxon>
        <taxon>Heunggongvirae</taxon>
        <taxon>Uroviricota</taxon>
        <taxon>Caudoviricetes</taxon>
        <taxon>Pootjesviridae</taxon>
        <taxon>Innesvirus</taxon>
        <taxon>Innesvirus RL2RES</taxon>
    </lineage>
</organism>
<name>A0A6B9J3C5_9CAUD</name>
<proteinExistence type="predicted"/>